<dbReference type="GO" id="GO:0042277">
    <property type="term" value="F:peptide binding"/>
    <property type="evidence" value="ECO:0007669"/>
    <property type="project" value="TreeGrafter"/>
</dbReference>
<proteinExistence type="inferred from homology"/>
<dbReference type="AlphaFoldDB" id="A0AAN8AP14"/>
<evidence type="ECO:0000256" key="6">
    <source>
        <dbReference type="ARBA" id="ARBA00023136"/>
    </source>
</evidence>
<dbReference type="GO" id="GO:0005000">
    <property type="term" value="F:vasopressin receptor activity"/>
    <property type="evidence" value="ECO:0007669"/>
    <property type="project" value="InterPro"/>
</dbReference>
<dbReference type="FunFam" id="1.20.1070.10:FF:000094">
    <property type="entry name" value="Vasopressin V1a receptor"/>
    <property type="match status" value="1"/>
</dbReference>
<evidence type="ECO:0000256" key="5">
    <source>
        <dbReference type="ARBA" id="ARBA00023040"/>
    </source>
</evidence>
<evidence type="ECO:0000256" key="3">
    <source>
        <dbReference type="ARBA" id="ARBA00022692"/>
    </source>
</evidence>
<keyword evidence="8 11" id="KW-0675">Receptor</keyword>
<dbReference type="SMART" id="SM01164">
    <property type="entry name" value="DUF1856"/>
    <property type="match status" value="1"/>
</dbReference>
<evidence type="ECO:0000256" key="1">
    <source>
        <dbReference type="ARBA" id="ARBA00004651"/>
    </source>
</evidence>
<protein>
    <recommendedName>
        <fullName evidence="13">G-protein coupled receptors family 1 profile domain-containing protein</fullName>
    </recommendedName>
</protein>
<keyword evidence="4 11" id="KW-1133">Transmembrane helix</keyword>
<name>A0AAN8AP14_ELEMC</name>
<feature type="region of interest" description="Disordered" evidence="12">
    <location>
        <begin position="385"/>
        <end position="410"/>
    </location>
</feature>
<keyword evidence="6 11" id="KW-0472">Membrane</keyword>
<comment type="similarity">
    <text evidence="11">Belongs to the G-protein coupled receptor 1 family. Vasopressin/oxytocin receptor subfamily.</text>
</comment>
<dbReference type="GO" id="GO:0032870">
    <property type="term" value="P:cellular response to hormone stimulus"/>
    <property type="evidence" value="ECO:0007669"/>
    <property type="project" value="TreeGrafter"/>
</dbReference>
<dbReference type="InterPro" id="IPR001817">
    <property type="entry name" value="Vasoprsn_rcpt"/>
</dbReference>
<dbReference type="InterPro" id="IPR015076">
    <property type="entry name" value="V1R_C"/>
</dbReference>
<dbReference type="Pfam" id="PF00001">
    <property type="entry name" value="7tm_1"/>
    <property type="match status" value="1"/>
</dbReference>
<dbReference type="SMART" id="SM01381">
    <property type="entry name" value="7TM_GPCR_Srsx"/>
    <property type="match status" value="1"/>
</dbReference>
<evidence type="ECO:0000256" key="12">
    <source>
        <dbReference type="SAM" id="MobiDB-lite"/>
    </source>
</evidence>
<feature type="transmembrane region" description="Helical" evidence="11">
    <location>
        <begin position="125"/>
        <end position="146"/>
    </location>
</feature>
<evidence type="ECO:0000256" key="7">
    <source>
        <dbReference type="ARBA" id="ARBA00023157"/>
    </source>
</evidence>
<evidence type="ECO:0000313" key="14">
    <source>
        <dbReference type="EMBL" id="KAK5867043.1"/>
    </source>
</evidence>
<dbReference type="Pfam" id="PF08983">
    <property type="entry name" value="V1R_C"/>
    <property type="match status" value="1"/>
</dbReference>
<keyword evidence="5 11" id="KW-0297">G-protein coupled receptor</keyword>
<reference evidence="14 15" key="1">
    <citation type="journal article" date="2023" name="Genes (Basel)">
        <title>Chromosome-Level Genome Assembly and Circadian Gene Repertoire of the Patagonia Blennie Eleginops maclovinus-The Closest Ancestral Proxy of Antarctic Cryonotothenioids.</title>
        <authorList>
            <person name="Cheng C.C."/>
            <person name="Rivera-Colon A.G."/>
            <person name="Minhas B.F."/>
            <person name="Wilson L."/>
            <person name="Rayamajhi N."/>
            <person name="Vargas-Chacoff L."/>
            <person name="Catchen J.M."/>
        </authorList>
    </citation>
    <scope>NUCLEOTIDE SEQUENCE [LARGE SCALE GENOMIC DNA]</scope>
    <source>
        <strain evidence="14">JMC-PN-2008</strain>
    </source>
</reference>
<dbReference type="PANTHER" id="PTHR24241:SF17">
    <property type="entry name" value="VASOPRESSIN V1A RECEPTOR"/>
    <property type="match status" value="1"/>
</dbReference>
<comment type="subcellular location">
    <subcellularLocation>
        <location evidence="1 11">Cell membrane</location>
        <topology evidence="1 11">Multi-pass membrane protein</topology>
    </subcellularLocation>
</comment>
<dbReference type="GO" id="GO:0001992">
    <property type="term" value="P:regulation of systemic arterial blood pressure by vasopressin"/>
    <property type="evidence" value="ECO:0007669"/>
    <property type="project" value="TreeGrafter"/>
</dbReference>
<feature type="transmembrane region" description="Helical" evidence="11">
    <location>
        <begin position="321"/>
        <end position="344"/>
    </location>
</feature>
<keyword evidence="7" id="KW-1015">Disulfide bond</keyword>
<dbReference type="InterPro" id="IPR000276">
    <property type="entry name" value="GPCR_Rhodpsn"/>
</dbReference>
<feature type="transmembrane region" description="Helical" evidence="11">
    <location>
        <begin position="167"/>
        <end position="188"/>
    </location>
</feature>
<dbReference type="SUPFAM" id="SSF81321">
    <property type="entry name" value="Family A G protein-coupled receptor-like"/>
    <property type="match status" value="1"/>
</dbReference>
<evidence type="ECO:0000313" key="15">
    <source>
        <dbReference type="Proteomes" id="UP001346869"/>
    </source>
</evidence>
<dbReference type="Gene3D" id="1.20.1070.10">
    <property type="entry name" value="Rhodopsin 7-helix transmembrane proteins"/>
    <property type="match status" value="1"/>
</dbReference>
<evidence type="ECO:0000256" key="10">
    <source>
        <dbReference type="ARBA" id="ARBA00023224"/>
    </source>
</evidence>
<feature type="transmembrane region" description="Helical" evidence="11">
    <location>
        <begin position="215"/>
        <end position="243"/>
    </location>
</feature>
<dbReference type="PRINTS" id="PR00896">
    <property type="entry name" value="VASOPRESSINR"/>
</dbReference>
<keyword evidence="9 11" id="KW-0325">Glycoprotein</keyword>
<dbReference type="InterPro" id="IPR017452">
    <property type="entry name" value="GPCR_Rhodpsn_7TM"/>
</dbReference>
<keyword evidence="15" id="KW-1185">Reference proteome</keyword>
<dbReference type="PANTHER" id="PTHR24241">
    <property type="entry name" value="NEUROPEPTIDE RECEPTOR-RELATED G-PROTEIN COUPLED RECEPTOR"/>
    <property type="match status" value="1"/>
</dbReference>
<dbReference type="PRINTS" id="PR00237">
    <property type="entry name" value="GPCRRHODOPSN"/>
</dbReference>
<dbReference type="PROSITE" id="PS50262">
    <property type="entry name" value="G_PROTEIN_RECEP_F1_2"/>
    <property type="match status" value="1"/>
</dbReference>
<organism evidence="14 15">
    <name type="scientific">Eleginops maclovinus</name>
    <name type="common">Patagonian blennie</name>
    <name type="synonym">Eleginus maclovinus</name>
    <dbReference type="NCBI Taxonomy" id="56733"/>
    <lineage>
        <taxon>Eukaryota</taxon>
        <taxon>Metazoa</taxon>
        <taxon>Chordata</taxon>
        <taxon>Craniata</taxon>
        <taxon>Vertebrata</taxon>
        <taxon>Euteleostomi</taxon>
        <taxon>Actinopterygii</taxon>
        <taxon>Neopterygii</taxon>
        <taxon>Teleostei</taxon>
        <taxon>Neoteleostei</taxon>
        <taxon>Acanthomorphata</taxon>
        <taxon>Eupercaria</taxon>
        <taxon>Perciformes</taxon>
        <taxon>Notothenioidei</taxon>
        <taxon>Eleginopidae</taxon>
        <taxon>Eleginops</taxon>
    </lineage>
</organism>
<evidence type="ECO:0000256" key="8">
    <source>
        <dbReference type="ARBA" id="ARBA00023170"/>
    </source>
</evidence>
<dbReference type="Proteomes" id="UP001346869">
    <property type="component" value="Unassembled WGS sequence"/>
</dbReference>
<feature type="transmembrane region" description="Helical" evidence="11">
    <location>
        <begin position="87"/>
        <end position="105"/>
    </location>
</feature>
<evidence type="ECO:0000256" key="9">
    <source>
        <dbReference type="ARBA" id="ARBA00023180"/>
    </source>
</evidence>
<dbReference type="EMBL" id="JAUZQC010000008">
    <property type="protein sequence ID" value="KAK5867043.1"/>
    <property type="molecule type" value="Genomic_DNA"/>
</dbReference>
<comment type="caution">
    <text evidence="14">The sequence shown here is derived from an EMBL/GenBank/DDBJ whole genome shotgun (WGS) entry which is preliminary data.</text>
</comment>
<evidence type="ECO:0000259" key="13">
    <source>
        <dbReference type="PROSITE" id="PS50262"/>
    </source>
</evidence>
<dbReference type="GO" id="GO:0005886">
    <property type="term" value="C:plasma membrane"/>
    <property type="evidence" value="ECO:0007669"/>
    <property type="project" value="UniProtKB-SubCell"/>
</dbReference>
<keyword evidence="2" id="KW-1003">Cell membrane</keyword>
<dbReference type="PROSITE" id="PS00237">
    <property type="entry name" value="G_PROTEIN_RECEP_F1_1"/>
    <property type="match status" value="1"/>
</dbReference>
<accession>A0AAN8AP14</accession>
<dbReference type="InterPro" id="IPR001224">
    <property type="entry name" value="Vprs_V1A_rcpt"/>
</dbReference>
<sequence length="410" mass="46896">MHTPDYALLLSEGNQSMVFNTGGDLTMEKPGNNTVHTNGSDPYARNEEVAQIEIMVLSITFVVAVVGNVSVLLAMFNTKKKMSRMHLFIKHLSLADLVVAFFQVLPQLCWKITFRFYGPDFLCRIVKHLQVMGMFASTYMMVMMTLDRYIAICHPLKTLQQPTQRSYIMIVSTWMCSLVFSTPQYFIFSLSQIHNDSKIQDCWGHFIEPWGTKAYITWITVGIFLIPVVILIMCYGFICHSIWKNIKYKKRKTISGAASKNGLIVKNSVSSVTTISRAKLRTVKMTLVIVLAYIVCWAPFFIVQMWSVWDENFQWADSENTAVTLSALLASLNSCCNPWIYMIFSGHLLQDFVHCFSCFQRMNTDFKKEDSDSSIRRTTLLTRMTNRSPTGSQNNSREMDFSPKSSIQAE</sequence>
<reference evidence="14 15" key="2">
    <citation type="journal article" date="2023" name="Mol. Biol. Evol.">
        <title>Genomics of Secondarily Temperate Adaptation in the Only Non-Antarctic Icefish.</title>
        <authorList>
            <person name="Rivera-Colon A.G."/>
            <person name="Rayamajhi N."/>
            <person name="Minhas B.F."/>
            <person name="Madrigal G."/>
            <person name="Bilyk K.T."/>
            <person name="Yoon V."/>
            <person name="Hune M."/>
            <person name="Gregory S."/>
            <person name="Cheng C.H.C."/>
            <person name="Catchen J.M."/>
        </authorList>
    </citation>
    <scope>NUCLEOTIDE SEQUENCE [LARGE SCALE GENOMIC DNA]</scope>
    <source>
        <strain evidence="14">JMC-PN-2008</strain>
    </source>
</reference>
<dbReference type="PRINTS" id="PR00752">
    <property type="entry name" value="VASOPRSNV1AR"/>
</dbReference>
<gene>
    <name evidence="14" type="ORF">PBY51_011563</name>
</gene>
<keyword evidence="10 11" id="KW-0807">Transducer</keyword>
<feature type="transmembrane region" description="Helical" evidence="11">
    <location>
        <begin position="287"/>
        <end position="309"/>
    </location>
</feature>
<evidence type="ECO:0000256" key="11">
    <source>
        <dbReference type="RuleBase" id="RU046427"/>
    </source>
</evidence>
<keyword evidence="3 11" id="KW-0812">Transmembrane</keyword>
<feature type="transmembrane region" description="Helical" evidence="11">
    <location>
        <begin position="54"/>
        <end position="75"/>
    </location>
</feature>
<evidence type="ECO:0000256" key="4">
    <source>
        <dbReference type="ARBA" id="ARBA00022989"/>
    </source>
</evidence>
<feature type="domain" description="G-protein coupled receptors family 1 profile" evidence="13">
    <location>
        <begin position="67"/>
        <end position="341"/>
    </location>
</feature>
<evidence type="ECO:0000256" key="2">
    <source>
        <dbReference type="ARBA" id="ARBA00022475"/>
    </source>
</evidence>
<dbReference type="GO" id="GO:0045907">
    <property type="term" value="P:positive regulation of vasoconstriction"/>
    <property type="evidence" value="ECO:0007669"/>
    <property type="project" value="TreeGrafter"/>
</dbReference>